<proteinExistence type="predicted"/>
<dbReference type="OrthoDB" id="1822024at2759"/>
<dbReference type="EMBL" id="SSTD01004586">
    <property type="protein sequence ID" value="TYK23331.1"/>
    <property type="molecule type" value="Genomic_DNA"/>
</dbReference>
<dbReference type="STRING" id="1194695.A0A5A7TBB6"/>
<protein>
    <submittedName>
        <fullName evidence="1">Tetratricopeptide repeat protein 7B</fullName>
    </submittedName>
</protein>
<dbReference type="EMBL" id="SSTE01017567">
    <property type="protein sequence ID" value="KAA0040373.1"/>
    <property type="molecule type" value="Genomic_DNA"/>
</dbReference>
<evidence type="ECO:0000313" key="3">
    <source>
        <dbReference type="Proteomes" id="UP000321393"/>
    </source>
</evidence>
<reference evidence="3 4" key="1">
    <citation type="submission" date="2019-08" db="EMBL/GenBank/DDBJ databases">
        <title>Draft genome sequences of two oriental melons (Cucumis melo L. var makuwa).</title>
        <authorList>
            <person name="Kwon S.-Y."/>
        </authorList>
    </citation>
    <scope>NUCLEOTIDE SEQUENCE [LARGE SCALE GENOMIC DNA]</scope>
    <source>
        <strain evidence="4">cv. Chang Bougi</strain>
        <strain evidence="3">cv. SW 3</strain>
        <tissue evidence="1">Leaf</tissue>
    </source>
</reference>
<dbReference type="PANTHER" id="PTHR44102:SF5">
    <property type="entry name" value="PROTEIN NPG1"/>
    <property type="match status" value="1"/>
</dbReference>
<gene>
    <name evidence="2" type="ORF">E5676_scaffold142G003920</name>
    <name evidence="1" type="ORF">E6C27_scaffold460G00840</name>
</gene>
<evidence type="ECO:0000313" key="2">
    <source>
        <dbReference type="EMBL" id="TYK23331.1"/>
    </source>
</evidence>
<dbReference type="Proteomes" id="UP000321947">
    <property type="component" value="Unassembled WGS sequence"/>
</dbReference>
<evidence type="ECO:0000313" key="4">
    <source>
        <dbReference type="Proteomes" id="UP000321947"/>
    </source>
</evidence>
<comment type="caution">
    <text evidence="1">The sequence shown here is derived from an EMBL/GenBank/DDBJ whole genome shotgun (WGS) entry which is preliminary data.</text>
</comment>
<name>A0A5A7TBB6_CUCMM</name>
<sequence length="99" mass="11693">MLKVPYVCLMVLISKQLFNDYSLAFLRRHHKKKDVRALNLNMQFHRMLQTSFTCCFHEALSAYRRALLSQWNLNNESYARIQKGFVVFLLYSGVEAGRC</sequence>
<accession>A0A5A7TBB6</accession>
<dbReference type="AlphaFoldDB" id="A0A5A7TBB6"/>
<dbReference type="Proteomes" id="UP000321393">
    <property type="component" value="Unassembled WGS sequence"/>
</dbReference>
<evidence type="ECO:0000313" key="1">
    <source>
        <dbReference type="EMBL" id="KAA0040373.1"/>
    </source>
</evidence>
<dbReference type="InterPro" id="IPR043376">
    <property type="entry name" value="NPG1-like"/>
</dbReference>
<organism evidence="1 3">
    <name type="scientific">Cucumis melo var. makuwa</name>
    <name type="common">Oriental melon</name>
    <dbReference type="NCBI Taxonomy" id="1194695"/>
    <lineage>
        <taxon>Eukaryota</taxon>
        <taxon>Viridiplantae</taxon>
        <taxon>Streptophyta</taxon>
        <taxon>Embryophyta</taxon>
        <taxon>Tracheophyta</taxon>
        <taxon>Spermatophyta</taxon>
        <taxon>Magnoliopsida</taxon>
        <taxon>eudicotyledons</taxon>
        <taxon>Gunneridae</taxon>
        <taxon>Pentapetalae</taxon>
        <taxon>rosids</taxon>
        <taxon>fabids</taxon>
        <taxon>Cucurbitales</taxon>
        <taxon>Cucurbitaceae</taxon>
        <taxon>Benincaseae</taxon>
        <taxon>Cucumis</taxon>
    </lineage>
</organism>
<dbReference type="PANTHER" id="PTHR44102">
    <property type="entry name" value="PROTEIN NPG1"/>
    <property type="match status" value="1"/>
</dbReference>